<dbReference type="AlphaFoldDB" id="A0A8J4C314"/>
<protein>
    <submittedName>
        <fullName evidence="1">Uncharacterized protein</fullName>
    </submittedName>
</protein>
<dbReference type="Proteomes" id="UP000747110">
    <property type="component" value="Unassembled WGS sequence"/>
</dbReference>
<keyword evidence="2" id="KW-1185">Reference proteome</keyword>
<evidence type="ECO:0000313" key="1">
    <source>
        <dbReference type="EMBL" id="GIL70501.1"/>
    </source>
</evidence>
<evidence type="ECO:0000313" key="2">
    <source>
        <dbReference type="Proteomes" id="UP000747110"/>
    </source>
</evidence>
<gene>
    <name evidence="1" type="ORF">Vretifemale_1242</name>
</gene>
<organism evidence="1 2">
    <name type="scientific">Volvox reticuliferus</name>
    <dbReference type="NCBI Taxonomy" id="1737510"/>
    <lineage>
        <taxon>Eukaryota</taxon>
        <taxon>Viridiplantae</taxon>
        <taxon>Chlorophyta</taxon>
        <taxon>core chlorophytes</taxon>
        <taxon>Chlorophyceae</taxon>
        <taxon>CS clade</taxon>
        <taxon>Chlamydomonadales</taxon>
        <taxon>Volvocaceae</taxon>
        <taxon>Volvox</taxon>
    </lineage>
</organism>
<proteinExistence type="predicted"/>
<dbReference type="EMBL" id="BNCP01000002">
    <property type="protein sequence ID" value="GIL70501.1"/>
    <property type="molecule type" value="Genomic_DNA"/>
</dbReference>
<reference evidence="1" key="1">
    <citation type="journal article" date="2021" name="Proc. Natl. Acad. Sci. U.S.A.">
        <title>Three genomes in the algal genus Volvox reveal the fate of a haploid sex-determining region after a transition to homothallism.</title>
        <authorList>
            <person name="Yamamoto K."/>
            <person name="Hamaji T."/>
            <person name="Kawai-Toyooka H."/>
            <person name="Matsuzaki R."/>
            <person name="Takahashi F."/>
            <person name="Nishimura Y."/>
            <person name="Kawachi M."/>
            <person name="Noguchi H."/>
            <person name="Minakuchi Y."/>
            <person name="Umen J.G."/>
            <person name="Toyoda A."/>
            <person name="Nozaki H."/>
        </authorList>
    </citation>
    <scope>NUCLEOTIDE SEQUENCE</scope>
    <source>
        <strain evidence="1">NIES-3786</strain>
    </source>
</reference>
<name>A0A8J4C314_9CHLO</name>
<comment type="caution">
    <text evidence="1">The sequence shown here is derived from an EMBL/GenBank/DDBJ whole genome shotgun (WGS) entry which is preliminary data.</text>
</comment>
<accession>A0A8J4C314</accession>
<sequence length="154" mass="16503">MRAPLALPPGSALRAADTGGVKRGAVYDEVNPELDKVPLSRCVERCHGSCATAVPPAPWAAVSFGANRYVFMDPFPFTSMEPRNCHCICRSGGRDRNVVSEACSNEGGGQGWFRSSAQRIFAHSGARAGGNGFTGWPASKPASQNHAASYCWWW</sequence>